<evidence type="ECO:0000256" key="2">
    <source>
        <dbReference type="ARBA" id="ARBA00004127"/>
    </source>
</evidence>
<feature type="transmembrane region" description="Helical" evidence="16">
    <location>
        <begin position="150"/>
        <end position="170"/>
    </location>
</feature>
<evidence type="ECO:0000256" key="15">
    <source>
        <dbReference type="RuleBase" id="RU003750"/>
    </source>
</evidence>
<evidence type="ECO:0000256" key="12">
    <source>
        <dbReference type="ARBA" id="ARBA00023209"/>
    </source>
</evidence>
<comment type="similarity">
    <text evidence="3 15">Belongs to the CDP-alcohol phosphatidyltransferase class-I family.</text>
</comment>
<dbReference type="InterPro" id="IPR050324">
    <property type="entry name" value="CDP-alcohol_PTase-I"/>
</dbReference>
<feature type="transmembrane region" description="Helical" evidence="16">
    <location>
        <begin position="26"/>
        <end position="47"/>
    </location>
</feature>
<keyword evidence="6" id="KW-0444">Lipid biosynthesis</keyword>
<name>A0ABS8CMD7_9RHOB</name>
<evidence type="ECO:0000256" key="3">
    <source>
        <dbReference type="ARBA" id="ARBA00010441"/>
    </source>
</evidence>
<dbReference type="PROSITE" id="PS00379">
    <property type="entry name" value="CDP_ALCOHOL_P_TRANSF"/>
    <property type="match status" value="1"/>
</dbReference>
<dbReference type="PANTHER" id="PTHR14269:SF61">
    <property type="entry name" value="CDP-DIACYLGLYCEROL--SERINE O-PHOSPHATIDYLTRANSFERASE"/>
    <property type="match status" value="1"/>
</dbReference>
<evidence type="ECO:0000256" key="16">
    <source>
        <dbReference type="SAM" id="Phobius"/>
    </source>
</evidence>
<proteinExistence type="inferred from homology"/>
<feature type="transmembrane region" description="Helical" evidence="16">
    <location>
        <begin position="231"/>
        <end position="250"/>
    </location>
</feature>
<feature type="transmembrane region" description="Helical" evidence="16">
    <location>
        <begin position="53"/>
        <end position="71"/>
    </location>
</feature>
<dbReference type="EMBL" id="JACDXX010000009">
    <property type="protein sequence ID" value="MCB5410544.1"/>
    <property type="molecule type" value="Genomic_DNA"/>
</dbReference>
<dbReference type="InterPro" id="IPR004533">
    <property type="entry name" value="CDP-diaglyc--ser_O-PTrfase"/>
</dbReference>
<organism evidence="17 18">
    <name type="scientific">Pseudogemmobacter faecipullorum</name>
    <dbReference type="NCBI Taxonomy" id="2755041"/>
    <lineage>
        <taxon>Bacteria</taxon>
        <taxon>Pseudomonadati</taxon>
        <taxon>Pseudomonadota</taxon>
        <taxon>Alphaproteobacteria</taxon>
        <taxon>Rhodobacterales</taxon>
        <taxon>Paracoccaceae</taxon>
        <taxon>Pseudogemmobacter</taxon>
    </lineage>
</organism>
<evidence type="ECO:0000256" key="6">
    <source>
        <dbReference type="ARBA" id="ARBA00022516"/>
    </source>
</evidence>
<dbReference type="PANTHER" id="PTHR14269">
    <property type="entry name" value="CDP-DIACYLGLYCEROL--GLYCEROL-3-PHOSPHATE 3-PHOSPHATIDYLTRANSFERASE-RELATED"/>
    <property type="match status" value="1"/>
</dbReference>
<dbReference type="NCBIfam" id="TIGR00473">
    <property type="entry name" value="pssA"/>
    <property type="match status" value="1"/>
</dbReference>
<protein>
    <recommendedName>
        <fullName evidence="5">CDP-diacylglycerol--serine O-phosphatidyltransferase</fullName>
        <ecNumber evidence="4">2.7.8.8</ecNumber>
    </recommendedName>
    <alternativeName>
        <fullName evidence="14">Phosphatidylserine synthase</fullName>
    </alternativeName>
</protein>
<feature type="transmembrane region" description="Helical" evidence="16">
    <location>
        <begin position="176"/>
        <end position="195"/>
    </location>
</feature>
<evidence type="ECO:0000256" key="8">
    <source>
        <dbReference type="ARBA" id="ARBA00022692"/>
    </source>
</evidence>
<dbReference type="Pfam" id="PF01066">
    <property type="entry name" value="CDP-OH_P_transf"/>
    <property type="match status" value="1"/>
</dbReference>
<evidence type="ECO:0000256" key="14">
    <source>
        <dbReference type="ARBA" id="ARBA00032361"/>
    </source>
</evidence>
<dbReference type="InterPro" id="IPR043130">
    <property type="entry name" value="CDP-OH_PTrfase_TM_dom"/>
</dbReference>
<keyword evidence="8 16" id="KW-0812">Transmembrane</keyword>
<evidence type="ECO:0000313" key="18">
    <source>
        <dbReference type="Proteomes" id="UP001198571"/>
    </source>
</evidence>
<evidence type="ECO:0000256" key="5">
    <source>
        <dbReference type="ARBA" id="ARBA00017171"/>
    </source>
</evidence>
<feature type="transmembrane region" description="Helical" evidence="16">
    <location>
        <begin position="117"/>
        <end position="138"/>
    </location>
</feature>
<dbReference type="InterPro" id="IPR000462">
    <property type="entry name" value="CDP-OH_P_trans"/>
</dbReference>
<comment type="caution">
    <text evidence="17">The sequence shown here is derived from an EMBL/GenBank/DDBJ whole genome shotgun (WGS) entry which is preliminary data.</text>
</comment>
<gene>
    <name evidence="17" type="primary">pssA</name>
    <name evidence="17" type="ORF">H0485_11105</name>
</gene>
<dbReference type="EC" id="2.7.8.8" evidence="4"/>
<evidence type="ECO:0000256" key="11">
    <source>
        <dbReference type="ARBA" id="ARBA00023136"/>
    </source>
</evidence>
<evidence type="ECO:0000256" key="10">
    <source>
        <dbReference type="ARBA" id="ARBA00023098"/>
    </source>
</evidence>
<keyword evidence="13" id="KW-1208">Phospholipid metabolism</keyword>
<comment type="subcellular location">
    <subcellularLocation>
        <location evidence="2">Endomembrane system</location>
        <topology evidence="2">Multi-pass membrane protein</topology>
    </subcellularLocation>
</comment>
<comment type="catalytic activity">
    <reaction evidence="1">
        <text>a CDP-1,2-diacyl-sn-glycerol + L-serine = a 1,2-diacyl-sn-glycero-3-phospho-L-serine + CMP + H(+)</text>
        <dbReference type="Rhea" id="RHEA:16913"/>
        <dbReference type="ChEBI" id="CHEBI:15378"/>
        <dbReference type="ChEBI" id="CHEBI:33384"/>
        <dbReference type="ChEBI" id="CHEBI:57262"/>
        <dbReference type="ChEBI" id="CHEBI:58332"/>
        <dbReference type="ChEBI" id="CHEBI:60377"/>
        <dbReference type="EC" id="2.7.8.8"/>
    </reaction>
</comment>
<keyword evidence="12" id="KW-0594">Phospholipid biosynthesis</keyword>
<feature type="transmembrane region" description="Helical" evidence="16">
    <location>
        <begin position="207"/>
        <end position="225"/>
    </location>
</feature>
<keyword evidence="10" id="KW-0443">Lipid metabolism</keyword>
<accession>A0ABS8CMD7</accession>
<evidence type="ECO:0000256" key="7">
    <source>
        <dbReference type="ARBA" id="ARBA00022679"/>
    </source>
</evidence>
<evidence type="ECO:0000256" key="4">
    <source>
        <dbReference type="ARBA" id="ARBA00013174"/>
    </source>
</evidence>
<reference evidence="17 18" key="1">
    <citation type="submission" date="2020-07" db="EMBL/GenBank/DDBJ databases">
        <title>Pseudogemmobacter sp. nov., isolated from poultry manure in Taiwan.</title>
        <authorList>
            <person name="Lin S.-Y."/>
            <person name="Tang Y.-S."/>
            <person name="Young C.-C."/>
        </authorList>
    </citation>
    <scope>NUCLEOTIDE SEQUENCE [LARGE SCALE GENOMIC DNA]</scope>
    <source>
        <strain evidence="17 18">CC-YST710</strain>
    </source>
</reference>
<evidence type="ECO:0000313" key="17">
    <source>
        <dbReference type="EMBL" id="MCB5410544.1"/>
    </source>
</evidence>
<sequence length="261" mass="27889">MPEAEGDLAAPPAAPPPGREPERQLLLIRLLPNLVSILSLCAGLTAVRFAISGHISTAVLLIVLAACLDGLDGRLARMLHSESAIGAELDSLCDFVNFGVVPALVLYSWGLRTDASMGWIAVLIYAVCCMLRLARFNVGSRAAVPAEKTGFLGVPSPAGAMLALTPIYFSQVTQSFLPPGITSFWMVGVGAMMISRLPTPSLKRVRIPASAAPFVLVAAVAGVALVITWPWWTLLLFSLCYSSMLVWYILRWLRQRGTGAA</sequence>
<keyword evidence="11 16" id="KW-0472">Membrane</keyword>
<keyword evidence="18" id="KW-1185">Reference proteome</keyword>
<evidence type="ECO:0000256" key="9">
    <source>
        <dbReference type="ARBA" id="ARBA00022989"/>
    </source>
</evidence>
<dbReference type="GO" id="GO:0003882">
    <property type="term" value="F:CDP-diacylglycerol-serine O-phosphatidyltransferase activity"/>
    <property type="evidence" value="ECO:0007669"/>
    <property type="project" value="UniProtKB-EC"/>
</dbReference>
<dbReference type="InterPro" id="IPR048254">
    <property type="entry name" value="CDP_ALCOHOL_P_TRANSF_CS"/>
</dbReference>
<dbReference type="Gene3D" id="1.20.120.1760">
    <property type="match status" value="1"/>
</dbReference>
<keyword evidence="9 16" id="KW-1133">Transmembrane helix</keyword>
<keyword evidence="7 15" id="KW-0808">Transferase</keyword>
<dbReference type="Proteomes" id="UP001198571">
    <property type="component" value="Unassembled WGS sequence"/>
</dbReference>
<evidence type="ECO:0000256" key="1">
    <source>
        <dbReference type="ARBA" id="ARBA00000287"/>
    </source>
</evidence>
<evidence type="ECO:0000256" key="13">
    <source>
        <dbReference type="ARBA" id="ARBA00023264"/>
    </source>
</evidence>